<dbReference type="SUPFAM" id="SSF89082">
    <property type="entry name" value="Antibiotic binding domain of TipA-like multidrug resistance regulators"/>
    <property type="match status" value="1"/>
</dbReference>
<reference evidence="6 7" key="1">
    <citation type="submission" date="2019-09" db="EMBL/GenBank/DDBJ databases">
        <title>Bacillus ochoae sp. nov., Paenibacillus whitsoniae sp. nov., Paenibacillus spiritus sp. nov. Isolated from the Mars Exploration Rover during spacecraft assembly.</title>
        <authorList>
            <person name="Seuylemezian A."/>
            <person name="Vaishampayan P."/>
        </authorList>
    </citation>
    <scope>NUCLEOTIDE SEQUENCE [LARGE SCALE GENOMIC DNA]</scope>
    <source>
        <strain evidence="6 7">MER_111</strain>
    </source>
</reference>
<dbReference type="PANTHER" id="PTHR30204:SF90">
    <property type="entry name" value="HTH-TYPE TRANSCRIPTIONAL ACTIVATOR MTA"/>
    <property type="match status" value="1"/>
</dbReference>
<organism evidence="6 7">
    <name type="scientific">Paenibacillus spiritus</name>
    <dbReference type="NCBI Taxonomy" id="2496557"/>
    <lineage>
        <taxon>Bacteria</taxon>
        <taxon>Bacillati</taxon>
        <taxon>Bacillota</taxon>
        <taxon>Bacilli</taxon>
        <taxon>Bacillales</taxon>
        <taxon>Paenibacillaceae</taxon>
        <taxon>Paenibacillus</taxon>
    </lineage>
</organism>
<comment type="caution">
    <text evidence="6">The sequence shown here is derived from an EMBL/GenBank/DDBJ whole genome shotgun (WGS) entry which is preliminary data.</text>
</comment>
<dbReference type="InterPro" id="IPR012925">
    <property type="entry name" value="TipAS_dom"/>
</dbReference>
<dbReference type="Gene3D" id="1.10.490.50">
    <property type="entry name" value="Antibiotic binding domain of TipA-like multidrug resistance regulators"/>
    <property type="match status" value="1"/>
</dbReference>
<keyword evidence="4" id="KW-0804">Transcription</keyword>
<dbReference type="CDD" id="cd01106">
    <property type="entry name" value="HTH_TipAL-Mta"/>
    <property type="match status" value="1"/>
</dbReference>
<dbReference type="SMART" id="SM00422">
    <property type="entry name" value="HTH_MERR"/>
    <property type="match status" value="1"/>
</dbReference>
<dbReference type="Pfam" id="PF07739">
    <property type="entry name" value="TipAS"/>
    <property type="match status" value="1"/>
</dbReference>
<dbReference type="PANTHER" id="PTHR30204">
    <property type="entry name" value="REDOX-CYCLING DRUG-SENSING TRANSCRIPTIONAL ACTIVATOR SOXR"/>
    <property type="match status" value="1"/>
</dbReference>
<protein>
    <submittedName>
        <fullName evidence="6">MerR family transcriptional regulator</fullName>
    </submittedName>
</protein>
<dbReference type="GO" id="GO:0003700">
    <property type="term" value="F:DNA-binding transcription factor activity"/>
    <property type="evidence" value="ECO:0007669"/>
    <property type="project" value="InterPro"/>
</dbReference>
<evidence type="ECO:0000256" key="4">
    <source>
        <dbReference type="ARBA" id="ARBA00023163"/>
    </source>
</evidence>
<keyword evidence="7" id="KW-1185">Reference proteome</keyword>
<keyword evidence="3" id="KW-0010">Activator</keyword>
<accession>A0A5J5G9V9</accession>
<gene>
    <name evidence="6" type="ORF">F4V43_10550</name>
</gene>
<name>A0A5J5G9V9_9BACL</name>
<dbReference type="InterPro" id="IPR036244">
    <property type="entry name" value="TipA-like_antibiotic-bd"/>
</dbReference>
<evidence type="ECO:0000259" key="5">
    <source>
        <dbReference type="PROSITE" id="PS50937"/>
    </source>
</evidence>
<dbReference type="AlphaFoldDB" id="A0A5J5G9V9"/>
<dbReference type="InterPro" id="IPR000551">
    <property type="entry name" value="MerR-type_HTH_dom"/>
</dbReference>
<dbReference type="RefSeq" id="WP_150458213.1">
    <property type="nucleotide sequence ID" value="NZ_VYKK01000013.1"/>
</dbReference>
<dbReference type="GO" id="GO:0003677">
    <property type="term" value="F:DNA binding"/>
    <property type="evidence" value="ECO:0007669"/>
    <property type="project" value="UniProtKB-KW"/>
</dbReference>
<dbReference type="Pfam" id="PF13411">
    <property type="entry name" value="MerR_1"/>
    <property type="match status" value="1"/>
</dbReference>
<proteinExistence type="predicted"/>
<dbReference type="PRINTS" id="PR00040">
    <property type="entry name" value="HTHMERR"/>
</dbReference>
<dbReference type="InterPro" id="IPR047057">
    <property type="entry name" value="MerR_fam"/>
</dbReference>
<evidence type="ECO:0000256" key="3">
    <source>
        <dbReference type="ARBA" id="ARBA00023159"/>
    </source>
</evidence>
<dbReference type="InterPro" id="IPR009061">
    <property type="entry name" value="DNA-bd_dom_put_sf"/>
</dbReference>
<sequence length="252" mass="29284">MEYTVQKLARLAGVSARTLRYYDEIGLLRPARLTSSGYRIYGSREVNLLQQILFYRELGLDLDSISRIVTSPSFDAVQALREHRARLLDRRQQLDLLIGNVERTLADREGRIAMSDKDRFEGFKRRLVEDNEQSYGREIREKYGDQAVDRSHDRVLNRTEEEHTAALRLQDELFAALEEGMDEGSPSGEAAQRAADLHRRWLSFYWNSYSQEAHAGLVRMYTDDERFTAFYDSRRPGMTAFLRDAVLVYTAK</sequence>
<dbReference type="PROSITE" id="PS50937">
    <property type="entry name" value="HTH_MERR_2"/>
    <property type="match status" value="1"/>
</dbReference>
<keyword evidence="2" id="KW-0238">DNA-binding</keyword>
<dbReference type="Proteomes" id="UP000367750">
    <property type="component" value="Unassembled WGS sequence"/>
</dbReference>
<evidence type="ECO:0000256" key="2">
    <source>
        <dbReference type="ARBA" id="ARBA00023125"/>
    </source>
</evidence>
<dbReference type="OrthoDB" id="9814833at2"/>
<dbReference type="EMBL" id="VYKK01000013">
    <property type="protein sequence ID" value="KAA9004751.1"/>
    <property type="molecule type" value="Genomic_DNA"/>
</dbReference>
<evidence type="ECO:0000313" key="7">
    <source>
        <dbReference type="Proteomes" id="UP000367750"/>
    </source>
</evidence>
<feature type="domain" description="HTH merR-type" evidence="5">
    <location>
        <begin position="1"/>
        <end position="71"/>
    </location>
</feature>
<keyword evidence="1" id="KW-0805">Transcription regulation</keyword>
<dbReference type="Gene3D" id="1.10.1660.10">
    <property type="match status" value="1"/>
</dbReference>
<evidence type="ECO:0000256" key="1">
    <source>
        <dbReference type="ARBA" id="ARBA00023015"/>
    </source>
</evidence>
<dbReference type="SUPFAM" id="SSF46955">
    <property type="entry name" value="Putative DNA-binding domain"/>
    <property type="match status" value="1"/>
</dbReference>
<evidence type="ECO:0000313" key="6">
    <source>
        <dbReference type="EMBL" id="KAA9004751.1"/>
    </source>
</evidence>